<sequence>MSRTAPHLDYPGQYAGALDGEIPGEALTTNDRRVLVEALHARGYTDAQIATHTRWTTLHRRPHPNRTRPPHQHHHRTHTEANLLMAQCRDCNAEITWARTTGRGSFIPLDPYPDDRVGTVKKLERTDEHGHTHLVTDENGVVFADVLTGGSLHCAIANRDKLYVPHRDTCHARRPTNPMPDHVRRTVSAVRPSHRRRRW</sequence>
<organism evidence="1 2">
    <name type="scientific">Rhodococcus zopfii</name>
    <dbReference type="NCBI Taxonomy" id="43772"/>
    <lineage>
        <taxon>Bacteria</taxon>
        <taxon>Bacillati</taxon>
        <taxon>Actinomycetota</taxon>
        <taxon>Actinomycetes</taxon>
        <taxon>Mycobacteriales</taxon>
        <taxon>Nocardiaceae</taxon>
        <taxon>Rhodococcus</taxon>
    </lineage>
</organism>
<proteinExistence type="predicted"/>
<reference evidence="1 2" key="1">
    <citation type="submission" date="2019-10" db="EMBL/GenBank/DDBJ databases">
        <title>Draft Genome Assembly of Rhodococcus zopfii DSM44189.</title>
        <authorList>
            <person name="Sutton J.M."/>
            <person name="Akob D.M."/>
            <person name="Bushman T.J."/>
        </authorList>
    </citation>
    <scope>NUCLEOTIDE SEQUENCE [LARGE SCALE GENOMIC DNA]</scope>
    <source>
        <strain evidence="1 2">DSM 44189</strain>
    </source>
</reference>
<evidence type="ECO:0000313" key="1">
    <source>
        <dbReference type="EMBL" id="MDV2477411.1"/>
    </source>
</evidence>
<comment type="caution">
    <text evidence="1">The sequence shown here is derived from an EMBL/GenBank/DDBJ whole genome shotgun (WGS) entry which is preliminary data.</text>
</comment>
<evidence type="ECO:0000313" key="2">
    <source>
        <dbReference type="Proteomes" id="UP001275440"/>
    </source>
</evidence>
<keyword evidence="2" id="KW-1185">Reference proteome</keyword>
<dbReference type="Proteomes" id="UP001275440">
    <property type="component" value="Unassembled WGS sequence"/>
</dbReference>
<dbReference type="EMBL" id="WBMO01000004">
    <property type="protein sequence ID" value="MDV2477411.1"/>
    <property type="molecule type" value="Genomic_DNA"/>
</dbReference>
<name>A0ABU3WTT7_9NOCA</name>
<protein>
    <submittedName>
        <fullName evidence="1">Uncharacterized protein</fullName>
    </submittedName>
</protein>
<accession>A0ABU3WTT7</accession>
<gene>
    <name evidence="1" type="ORF">F8M49_22170</name>
</gene>